<proteinExistence type="predicted"/>
<gene>
    <name evidence="6" type="ORF">H1P_450039</name>
</gene>
<keyword evidence="7" id="KW-1185">Reference proteome</keyword>
<evidence type="ECO:0000256" key="2">
    <source>
        <dbReference type="ARBA" id="ARBA00022737"/>
    </source>
</evidence>
<dbReference type="PRINTS" id="PR00313">
    <property type="entry name" value="CABNDNGRPT"/>
</dbReference>
<feature type="region of interest" description="Disordered" evidence="5">
    <location>
        <begin position="579"/>
        <end position="690"/>
    </location>
</feature>
<dbReference type="Proteomes" id="UP000320055">
    <property type="component" value="Unassembled WGS sequence"/>
</dbReference>
<accession>A0A563VYF6</accession>
<evidence type="ECO:0000313" key="6">
    <source>
        <dbReference type="EMBL" id="VEP16461.1"/>
    </source>
</evidence>
<feature type="compositionally biased region" description="Low complexity" evidence="5">
    <location>
        <begin position="585"/>
        <end position="598"/>
    </location>
</feature>
<sequence length="853" mass="88390">MALDGLNLANSDGNSGFVIIGEDRFGNVGSSVSNAGDVNGDGIDDLIIGAPGAGEEVNYSGYYGEYTSSDRRGEAYIIFGRTEGFDVELNVSALDVSNGFQLSGINSDDNLGRSVSNAGDVNGDGIDDLIVSAPFADNPSDSYNSDGEAYIIFGSTEGFDSKLDVSTLDGSNGFIIPGNADGDNLGRSVSSAGDINGDGIDDLIIGAPEAGEEVTSYYGNYTYSDRRGEAYIVFGSTEGFNTELDLSTLNGSNGFQINGINSYDNLGSSVSNAGDINGDGIDDLIIGAPYANDSDDYYSSRGEAYIIFGSTKDFDSELDINALNGSNGFTIPGNGDNDNLGRSVSNAGDINGDGIDDLIIGAPYAGEKVIFDYGFYTNSDRRGEAYIVFGSTEGFDAELDLSTLDGSNGFQISGINSYDNLGRSVSSAGDFNGDGFDDIIISVPYANSSYDYNTEGQVYLLFGNSGSFDANIDLNTLDPNDGLLLSRNNYEGFGNSVSGSGDLNGDSFDDLVIGAPNADTDFSYDGEGKAYVVFGFTPLDITGTVDNDSLTGTIGADSLSGLKGDDTLDGLAGSDTLKGGKGNDRLLGQDGNDLLNGDADNDTLEGGRGEDTLKGGSGNDRLLGQEDDDILRGNAGNDTLQGNSGNDLLNGDTGSDRIFGQYGNDTINGGTGEDTLNGQQGNDTLNGGAGDDILNGGDRADILRGGAGFDYLAGGNGDDELSGADGDDTLIGIETDIRESNFGLGEIDTLTGGAGEDTFVLGDSDTVYYSDADNFSAGESDFAMITDLNTNQDTIQLTGSAELYSLDFFGSEAGTIDAKLIYDPGIETAGELIGVLKNISPELTMDDSVFAFV</sequence>
<dbReference type="SMART" id="SM00191">
    <property type="entry name" value="Int_alpha"/>
    <property type="match status" value="7"/>
</dbReference>
<dbReference type="PANTHER" id="PTHR23221">
    <property type="entry name" value="GLYCOSYLPHOSPHATIDYLINOSITOL PHOSPHOLIPASE D"/>
    <property type="match status" value="1"/>
</dbReference>
<dbReference type="PANTHER" id="PTHR23221:SF7">
    <property type="entry name" value="PHOSPHATIDYLINOSITOL-GLYCAN-SPECIFIC PHOSPHOLIPASE D"/>
    <property type="match status" value="1"/>
</dbReference>
<dbReference type="InterPro" id="IPR028994">
    <property type="entry name" value="Integrin_alpha_N"/>
</dbReference>
<feature type="compositionally biased region" description="Polar residues" evidence="5">
    <location>
        <begin position="636"/>
        <end position="647"/>
    </location>
</feature>
<reference evidence="6 7" key="1">
    <citation type="submission" date="2019-01" db="EMBL/GenBank/DDBJ databases">
        <authorList>
            <person name="Brito A."/>
        </authorList>
    </citation>
    <scope>NUCLEOTIDE SEQUENCE [LARGE SCALE GENOMIC DNA]</scope>
    <source>
        <strain evidence="6">1</strain>
    </source>
</reference>
<dbReference type="InterPro" id="IPR011049">
    <property type="entry name" value="Serralysin-like_metalloprot_C"/>
</dbReference>
<name>A0A563VYF6_9CYAN</name>
<organism evidence="6 7">
    <name type="scientific">Hyella patelloides LEGE 07179</name>
    <dbReference type="NCBI Taxonomy" id="945734"/>
    <lineage>
        <taxon>Bacteria</taxon>
        <taxon>Bacillati</taxon>
        <taxon>Cyanobacteriota</taxon>
        <taxon>Cyanophyceae</taxon>
        <taxon>Pleurocapsales</taxon>
        <taxon>Hyellaceae</taxon>
        <taxon>Hyella</taxon>
    </lineage>
</organism>
<dbReference type="SUPFAM" id="SSF69318">
    <property type="entry name" value="Integrin alpha N-terminal domain"/>
    <property type="match status" value="1"/>
</dbReference>
<dbReference type="PROSITE" id="PS51470">
    <property type="entry name" value="FG_GAP"/>
    <property type="match status" value="7"/>
</dbReference>
<dbReference type="InterPro" id="IPR000413">
    <property type="entry name" value="Integrin_alpha"/>
</dbReference>
<dbReference type="Pfam" id="PF00353">
    <property type="entry name" value="HemolysinCabind"/>
    <property type="match status" value="5"/>
</dbReference>
<dbReference type="InterPro" id="IPR013519">
    <property type="entry name" value="Int_alpha_beta-p"/>
</dbReference>
<dbReference type="GO" id="GO:0016787">
    <property type="term" value="F:hydrolase activity"/>
    <property type="evidence" value="ECO:0007669"/>
    <property type="project" value="UniProtKB-KW"/>
</dbReference>
<dbReference type="InterPro" id="IPR013517">
    <property type="entry name" value="FG-GAP"/>
</dbReference>
<dbReference type="GO" id="GO:0008305">
    <property type="term" value="C:integrin complex"/>
    <property type="evidence" value="ECO:0007669"/>
    <property type="project" value="InterPro"/>
</dbReference>
<protein>
    <submittedName>
        <fullName evidence="6">Type I secretion target GGXGXDXXX repeat protein domain protein</fullName>
    </submittedName>
</protein>
<keyword evidence="1" id="KW-0732">Signal</keyword>
<dbReference type="GO" id="GO:0005509">
    <property type="term" value="F:calcium ion binding"/>
    <property type="evidence" value="ECO:0007669"/>
    <property type="project" value="InterPro"/>
</dbReference>
<dbReference type="Gene3D" id="2.150.10.10">
    <property type="entry name" value="Serralysin-like metalloprotease, C-terminal"/>
    <property type="match status" value="4"/>
</dbReference>
<dbReference type="GO" id="GO:0007155">
    <property type="term" value="P:cell adhesion"/>
    <property type="evidence" value="ECO:0007669"/>
    <property type="project" value="InterPro"/>
</dbReference>
<feature type="compositionally biased region" description="Polar residues" evidence="5">
    <location>
        <begin position="663"/>
        <end position="685"/>
    </location>
</feature>
<keyword evidence="2" id="KW-0677">Repeat</keyword>
<dbReference type="EMBL" id="CAACVJ010000390">
    <property type="protein sequence ID" value="VEP16461.1"/>
    <property type="molecule type" value="Genomic_DNA"/>
</dbReference>
<evidence type="ECO:0000256" key="3">
    <source>
        <dbReference type="ARBA" id="ARBA00022801"/>
    </source>
</evidence>
<dbReference type="AlphaFoldDB" id="A0A563VYF6"/>
<dbReference type="PROSITE" id="PS00330">
    <property type="entry name" value="HEMOLYSIN_CALCIUM"/>
    <property type="match status" value="3"/>
</dbReference>
<evidence type="ECO:0000256" key="5">
    <source>
        <dbReference type="SAM" id="MobiDB-lite"/>
    </source>
</evidence>
<dbReference type="PRINTS" id="PR01185">
    <property type="entry name" value="INTEGRINA"/>
</dbReference>
<dbReference type="InterPro" id="IPR001343">
    <property type="entry name" value="Hemolysn_Ca-bd"/>
</dbReference>
<evidence type="ECO:0000313" key="7">
    <source>
        <dbReference type="Proteomes" id="UP000320055"/>
    </source>
</evidence>
<evidence type="ECO:0000256" key="1">
    <source>
        <dbReference type="ARBA" id="ARBA00022729"/>
    </source>
</evidence>
<dbReference type="Pfam" id="PF01839">
    <property type="entry name" value="FG-GAP"/>
    <property type="match status" value="7"/>
</dbReference>
<dbReference type="SUPFAM" id="SSF51120">
    <property type="entry name" value="beta-Roll"/>
    <property type="match status" value="2"/>
</dbReference>
<dbReference type="Gene3D" id="2.130.10.130">
    <property type="entry name" value="Integrin alpha, N-terminal"/>
    <property type="match status" value="4"/>
</dbReference>
<evidence type="ECO:0000256" key="4">
    <source>
        <dbReference type="ARBA" id="ARBA00023180"/>
    </source>
</evidence>
<dbReference type="InterPro" id="IPR018511">
    <property type="entry name" value="Hemolysin-typ_Ca-bd_CS"/>
</dbReference>
<keyword evidence="3" id="KW-0378">Hydrolase</keyword>
<dbReference type="RefSeq" id="WP_144866270.1">
    <property type="nucleotide sequence ID" value="NZ_LR213805.1"/>
</dbReference>
<keyword evidence="4" id="KW-0325">Glycoprotein</keyword>
<dbReference type="OrthoDB" id="528455at2"/>